<dbReference type="AlphaFoldDB" id="A0A5B7CZ26"/>
<comment type="caution">
    <text evidence="2">The sequence shown here is derived from an EMBL/GenBank/DDBJ whole genome shotgun (WGS) entry which is preliminary data.</text>
</comment>
<gene>
    <name evidence="2" type="ORF">E2C01_007451</name>
</gene>
<feature type="region of interest" description="Disordered" evidence="1">
    <location>
        <begin position="1"/>
        <end position="73"/>
    </location>
</feature>
<name>A0A5B7CZ26_PORTR</name>
<proteinExistence type="predicted"/>
<keyword evidence="3" id="KW-1185">Reference proteome</keyword>
<feature type="compositionally biased region" description="Low complexity" evidence="1">
    <location>
        <begin position="58"/>
        <end position="70"/>
    </location>
</feature>
<dbReference type="Proteomes" id="UP000324222">
    <property type="component" value="Unassembled WGS sequence"/>
</dbReference>
<protein>
    <submittedName>
        <fullName evidence="2">Uncharacterized protein</fullName>
    </submittedName>
</protein>
<organism evidence="2 3">
    <name type="scientific">Portunus trituberculatus</name>
    <name type="common">Swimming crab</name>
    <name type="synonym">Neptunus trituberculatus</name>
    <dbReference type="NCBI Taxonomy" id="210409"/>
    <lineage>
        <taxon>Eukaryota</taxon>
        <taxon>Metazoa</taxon>
        <taxon>Ecdysozoa</taxon>
        <taxon>Arthropoda</taxon>
        <taxon>Crustacea</taxon>
        <taxon>Multicrustacea</taxon>
        <taxon>Malacostraca</taxon>
        <taxon>Eumalacostraca</taxon>
        <taxon>Eucarida</taxon>
        <taxon>Decapoda</taxon>
        <taxon>Pleocyemata</taxon>
        <taxon>Brachyura</taxon>
        <taxon>Eubrachyura</taxon>
        <taxon>Portunoidea</taxon>
        <taxon>Portunidae</taxon>
        <taxon>Portuninae</taxon>
        <taxon>Portunus</taxon>
    </lineage>
</organism>
<feature type="compositionally biased region" description="Polar residues" evidence="1">
    <location>
        <begin position="1"/>
        <end position="10"/>
    </location>
</feature>
<evidence type="ECO:0000313" key="2">
    <source>
        <dbReference type="EMBL" id="MPC14680.1"/>
    </source>
</evidence>
<feature type="compositionally biased region" description="Basic and acidic residues" evidence="1">
    <location>
        <begin position="14"/>
        <end position="32"/>
    </location>
</feature>
<evidence type="ECO:0000313" key="3">
    <source>
        <dbReference type="Proteomes" id="UP000324222"/>
    </source>
</evidence>
<evidence type="ECO:0000256" key="1">
    <source>
        <dbReference type="SAM" id="MobiDB-lite"/>
    </source>
</evidence>
<accession>A0A5B7CZ26</accession>
<sequence>MLLSGETQIENDSESGREGEEGREGEGERGWRDMQGTTATRTKPSHLTPHLTPHNSPRRLTPPAGLPTPAADNGPRLFITAGVMGGPQSLAGIMRQRGVLRELQLIQLA</sequence>
<reference evidence="2 3" key="1">
    <citation type="submission" date="2019-05" db="EMBL/GenBank/DDBJ databases">
        <title>Another draft genome of Portunus trituberculatus and its Hox gene families provides insights of decapod evolution.</title>
        <authorList>
            <person name="Jeong J.-H."/>
            <person name="Song I."/>
            <person name="Kim S."/>
            <person name="Choi T."/>
            <person name="Kim D."/>
            <person name="Ryu S."/>
            <person name="Kim W."/>
        </authorList>
    </citation>
    <scope>NUCLEOTIDE SEQUENCE [LARGE SCALE GENOMIC DNA]</scope>
    <source>
        <tissue evidence="2">Muscle</tissue>
    </source>
</reference>
<dbReference type="EMBL" id="VSRR010000371">
    <property type="protein sequence ID" value="MPC14680.1"/>
    <property type="molecule type" value="Genomic_DNA"/>
</dbReference>